<sequence>MLQAITLVLIVAIILYIPIINNLKPQPNLTAVKKSERDLLKPNERYLYDFITSQGYYVSCSVNSGLVKLSMALIPFRTAIITNKTSQFNFVIMKWYLKLQGWKVYYLKGDNTDLHELKELKHFLEKQCRDYNNEDYGNVQ</sequence>
<comment type="caution">
    <text evidence="1">The sequence shown here is derived from an EMBL/GenBank/DDBJ whole genome shotgun (WGS) entry which is preliminary data.</text>
</comment>
<evidence type="ECO:0000313" key="1">
    <source>
        <dbReference type="EMBL" id="MBU9721956.1"/>
    </source>
</evidence>
<name>A0ABS6JTS6_9BACI</name>
<proteinExistence type="predicted"/>
<evidence type="ECO:0000313" key="2">
    <source>
        <dbReference type="Proteomes" id="UP000790580"/>
    </source>
</evidence>
<evidence type="ECO:0008006" key="3">
    <source>
        <dbReference type="Google" id="ProtNLM"/>
    </source>
</evidence>
<dbReference type="Proteomes" id="UP000790580">
    <property type="component" value="Unassembled WGS sequence"/>
</dbReference>
<dbReference type="EMBL" id="JAHQCR010000045">
    <property type="protein sequence ID" value="MBU9721956.1"/>
    <property type="molecule type" value="Genomic_DNA"/>
</dbReference>
<gene>
    <name evidence="1" type="ORF">KS407_10965</name>
</gene>
<accession>A0ABS6JTS6</accession>
<protein>
    <recommendedName>
        <fullName evidence="3">DUF2726 domain-containing protein</fullName>
    </recommendedName>
</protein>
<keyword evidence="2" id="KW-1185">Reference proteome</keyword>
<reference evidence="1 2" key="1">
    <citation type="submission" date="2021-06" db="EMBL/GenBank/DDBJ databases">
        <title>Bacillus sp. RD4P76, an endophyte from a halophyte.</title>
        <authorList>
            <person name="Sun J.-Q."/>
        </authorList>
    </citation>
    <scope>NUCLEOTIDE SEQUENCE [LARGE SCALE GENOMIC DNA]</scope>
    <source>
        <strain evidence="1 2">JCM 17098</strain>
    </source>
</reference>
<organism evidence="1 2">
    <name type="scientific">Evansella alkalicola</name>
    <dbReference type="NCBI Taxonomy" id="745819"/>
    <lineage>
        <taxon>Bacteria</taxon>
        <taxon>Bacillati</taxon>
        <taxon>Bacillota</taxon>
        <taxon>Bacilli</taxon>
        <taxon>Bacillales</taxon>
        <taxon>Bacillaceae</taxon>
        <taxon>Evansella</taxon>
    </lineage>
</organism>
<dbReference type="RefSeq" id="WP_088076122.1">
    <property type="nucleotide sequence ID" value="NZ_JAHQCR010000045.1"/>
</dbReference>